<keyword evidence="2" id="KW-0732">Signal</keyword>
<dbReference type="Proteomes" id="UP000325743">
    <property type="component" value="Chromosome 2"/>
</dbReference>
<evidence type="ECO:0000313" key="7">
    <source>
        <dbReference type="Proteomes" id="UP000623307"/>
    </source>
</evidence>
<evidence type="ECO:0000313" key="5">
    <source>
        <dbReference type="EMBL" id="SPC17274.1"/>
    </source>
</evidence>
<reference evidence="4 7" key="3">
    <citation type="submission" date="2021-02" db="EMBL/GenBank/DDBJ databases">
        <title>Complete Genome Sequence of Cupriavidus oxalaticus Strain Ox1, a Soil Oxalate-Degrading Species.</title>
        <authorList>
            <person name="Palmieri F."/>
            <person name="Udriet P."/>
            <person name="Deuasquier M."/>
            <person name="Beaudoing E."/>
            <person name="Johnson S.L."/>
            <person name="Davenport K.W."/>
            <person name="Chain P.S."/>
            <person name="Bindschedler S."/>
            <person name="Junier P."/>
        </authorList>
    </citation>
    <scope>NUCLEOTIDE SEQUENCE [LARGE SCALE GENOMIC DNA]</scope>
    <source>
        <strain evidence="4 7">Ox1</strain>
    </source>
</reference>
<dbReference type="RefSeq" id="WP_063238475.1">
    <property type="nucleotide sequence ID" value="NZ_CP032519.1"/>
</dbReference>
<evidence type="ECO:0000313" key="6">
    <source>
        <dbReference type="Proteomes" id="UP000325743"/>
    </source>
</evidence>
<dbReference type="Proteomes" id="UP000623307">
    <property type="component" value="Chromosome 2"/>
</dbReference>
<dbReference type="GeneID" id="303491412"/>
<feature type="signal peptide" evidence="2">
    <location>
        <begin position="1"/>
        <end position="23"/>
    </location>
</feature>
<feature type="chain" id="PRO_5044585765" evidence="2">
    <location>
        <begin position="24"/>
        <end position="116"/>
    </location>
</feature>
<feature type="compositionally biased region" description="Basic and acidic residues" evidence="1">
    <location>
        <begin position="96"/>
        <end position="107"/>
    </location>
</feature>
<dbReference type="EMBL" id="CP032519">
    <property type="protein sequence ID" value="QEZ46249.1"/>
    <property type="molecule type" value="Genomic_DNA"/>
</dbReference>
<reference evidence="3 6" key="2">
    <citation type="submission" date="2018-09" db="EMBL/GenBank/DDBJ databases">
        <title>Complete genome sequence of Cupriavidus oxalaticus T2, a bacterium capable of phenol tolerance and degradation.</title>
        <authorList>
            <person name="Yan J."/>
        </authorList>
    </citation>
    <scope>NUCLEOTIDE SEQUENCE [LARGE SCALE GENOMIC DNA]</scope>
    <source>
        <strain evidence="3 6">T2</strain>
    </source>
</reference>
<sequence length="116" mass="12635">MPISTRWLVTGLLALGSASTALAQQSPPKGAAGAISEAVQEGTNPYRPPSAPTLDPDQITRDKCESLKEQYNATSKKRSYQTTTTATQNAQGRPVPKIERDKSRKELQQAYRDNCT</sequence>
<proteinExistence type="predicted"/>
<dbReference type="AlphaFoldDB" id="A0A375GF13"/>
<dbReference type="OrthoDB" id="8966604at2"/>
<gene>
    <name evidence="5" type="ORF">CO2235_90148</name>
    <name evidence="3" type="ORF">D2917_18405</name>
    <name evidence="4" type="ORF">JTE92_17825</name>
</gene>
<dbReference type="Proteomes" id="UP000256862">
    <property type="component" value="Chromosome CO2235"/>
</dbReference>
<keyword evidence="7" id="KW-1185">Reference proteome</keyword>
<evidence type="ECO:0000313" key="3">
    <source>
        <dbReference type="EMBL" id="QEZ46249.1"/>
    </source>
</evidence>
<evidence type="ECO:0000313" key="4">
    <source>
        <dbReference type="EMBL" id="QRQ95318.1"/>
    </source>
</evidence>
<accession>A0A375GF13</accession>
<organism evidence="5">
    <name type="scientific">Cupriavidus oxalaticus</name>
    <dbReference type="NCBI Taxonomy" id="96344"/>
    <lineage>
        <taxon>Bacteria</taxon>
        <taxon>Pseudomonadati</taxon>
        <taxon>Pseudomonadota</taxon>
        <taxon>Betaproteobacteria</taxon>
        <taxon>Burkholderiales</taxon>
        <taxon>Burkholderiaceae</taxon>
        <taxon>Cupriavidus</taxon>
    </lineage>
</organism>
<evidence type="ECO:0000256" key="1">
    <source>
        <dbReference type="SAM" id="MobiDB-lite"/>
    </source>
</evidence>
<dbReference type="EMBL" id="OGUS01000131">
    <property type="protein sequence ID" value="SPC17274.1"/>
    <property type="molecule type" value="Genomic_DNA"/>
</dbReference>
<protein>
    <submittedName>
        <fullName evidence="5">Uncharacterized protein</fullName>
    </submittedName>
</protein>
<dbReference type="EMBL" id="CP069812">
    <property type="protein sequence ID" value="QRQ95318.1"/>
    <property type="molecule type" value="Genomic_DNA"/>
</dbReference>
<feature type="compositionally biased region" description="Low complexity" evidence="1">
    <location>
        <begin position="81"/>
        <end position="91"/>
    </location>
</feature>
<reference evidence="5" key="1">
    <citation type="submission" date="2018-01" db="EMBL/GenBank/DDBJ databases">
        <authorList>
            <person name="Clerissi C."/>
        </authorList>
    </citation>
    <scope>NUCLEOTIDE SEQUENCE</scope>
    <source>
        <strain evidence="5">Cupriavidus oxalaticus LMG 2235</strain>
    </source>
</reference>
<feature type="region of interest" description="Disordered" evidence="1">
    <location>
        <begin position="24"/>
        <end position="58"/>
    </location>
</feature>
<evidence type="ECO:0000256" key="2">
    <source>
        <dbReference type="SAM" id="SignalP"/>
    </source>
</evidence>
<name>A0A375GF13_9BURK</name>
<feature type="region of interest" description="Disordered" evidence="1">
    <location>
        <begin position="70"/>
        <end position="116"/>
    </location>
</feature>